<evidence type="ECO:0000256" key="2">
    <source>
        <dbReference type="SAM" id="Phobius"/>
    </source>
</evidence>
<evidence type="ECO:0000256" key="1">
    <source>
        <dbReference type="SAM" id="MobiDB-lite"/>
    </source>
</evidence>
<feature type="compositionally biased region" description="Polar residues" evidence="1">
    <location>
        <begin position="786"/>
        <end position="805"/>
    </location>
</feature>
<gene>
    <name evidence="3" type="primary">SSK1_2</name>
    <name evidence="3" type="ORF">BGZ65_006507</name>
</gene>
<feature type="compositionally biased region" description="Polar residues" evidence="1">
    <location>
        <begin position="998"/>
        <end position="1010"/>
    </location>
</feature>
<proteinExistence type="predicted"/>
<reference evidence="3" key="1">
    <citation type="journal article" date="2020" name="Fungal Divers.">
        <title>Resolving the Mortierellaceae phylogeny through synthesis of multi-gene phylogenetics and phylogenomics.</title>
        <authorList>
            <person name="Vandepol N."/>
            <person name="Liber J."/>
            <person name="Desiro A."/>
            <person name="Na H."/>
            <person name="Kennedy M."/>
            <person name="Barry K."/>
            <person name="Grigoriev I.V."/>
            <person name="Miller A.N."/>
            <person name="O'Donnell K."/>
            <person name="Stajich J.E."/>
            <person name="Bonito G."/>
        </authorList>
    </citation>
    <scope>NUCLEOTIDE SEQUENCE</scope>
    <source>
        <strain evidence="3">MES-2147</strain>
    </source>
</reference>
<feature type="region of interest" description="Disordered" evidence="1">
    <location>
        <begin position="949"/>
        <end position="1010"/>
    </location>
</feature>
<feature type="compositionally biased region" description="Low complexity" evidence="1">
    <location>
        <begin position="607"/>
        <end position="624"/>
    </location>
</feature>
<comment type="caution">
    <text evidence="3">The sequence shown here is derived from an EMBL/GenBank/DDBJ whole genome shotgun (WGS) entry which is preliminary data.</text>
</comment>
<feature type="region of interest" description="Disordered" evidence="1">
    <location>
        <begin position="422"/>
        <end position="450"/>
    </location>
</feature>
<organism evidence="3 4">
    <name type="scientific">Modicella reniformis</name>
    <dbReference type="NCBI Taxonomy" id="1440133"/>
    <lineage>
        <taxon>Eukaryota</taxon>
        <taxon>Fungi</taxon>
        <taxon>Fungi incertae sedis</taxon>
        <taxon>Mucoromycota</taxon>
        <taxon>Mortierellomycotina</taxon>
        <taxon>Mortierellomycetes</taxon>
        <taxon>Mortierellales</taxon>
        <taxon>Mortierellaceae</taxon>
        <taxon>Modicella</taxon>
    </lineage>
</organism>
<feature type="region of interest" description="Disordered" evidence="1">
    <location>
        <begin position="570"/>
        <end position="624"/>
    </location>
</feature>
<accession>A0A9P6M7W2</accession>
<keyword evidence="2" id="KW-0812">Transmembrane</keyword>
<dbReference type="AlphaFoldDB" id="A0A9P6M7W2"/>
<feature type="compositionally biased region" description="Polar residues" evidence="1">
    <location>
        <begin position="595"/>
        <end position="606"/>
    </location>
</feature>
<keyword evidence="4" id="KW-1185">Reference proteome</keyword>
<keyword evidence="2" id="KW-0472">Membrane</keyword>
<dbReference type="EMBL" id="JAAAHW010004046">
    <property type="protein sequence ID" value="KAF9979478.1"/>
    <property type="molecule type" value="Genomic_DNA"/>
</dbReference>
<feature type="region of interest" description="Disordered" evidence="1">
    <location>
        <begin position="491"/>
        <end position="518"/>
    </location>
</feature>
<feature type="transmembrane region" description="Helical" evidence="2">
    <location>
        <begin position="114"/>
        <end position="138"/>
    </location>
</feature>
<evidence type="ECO:0000313" key="3">
    <source>
        <dbReference type="EMBL" id="KAF9979478.1"/>
    </source>
</evidence>
<protein>
    <submittedName>
        <fullName evidence="3">Ssk1 response regulator receiver</fullName>
    </submittedName>
</protein>
<evidence type="ECO:0000313" key="4">
    <source>
        <dbReference type="Proteomes" id="UP000749646"/>
    </source>
</evidence>
<dbReference type="Proteomes" id="UP000749646">
    <property type="component" value="Unassembled WGS sequence"/>
</dbReference>
<sequence length="1010" mass="110067">MAQVAYHGIFATTCSWQWVKRLALDSKESVDNNNDINSSGGSDGINDSEATESIHVSDPSISVPAENNNELQDASAASPLAKAVSTSLSYCILGYGLLGFFGFSPTLAARTWGFYFWNPILILATLSPLVMGLFLLGLDKISIALSKDETRHESEVNELQKSHEVMIEAYREEYLYQKNMLLETVGKEVQDAATLAIETLRQMTPSILFPPSISREQLSPCALPLPITSILGLFTTMRHLQYISRNMQRLSRVMFTEIVQGIVEKSSPHYHRGQNKFDVGEFVQSLGDLMSADASLKGVEFVIYHSEYELNHVHIRGSEESWRHALINLIKSIVDCAKSGSTIELCLVLLTITRPENERDRVMVSFEITYYPNPDSNAEGDYLAELDVRLASKLVKAMGGSLVIEPQDRPEKFTVSVEVELSQFPQEEEEEEEAGNPRQIDDQHRPIHPLEPSSDVAQLVATPEHLQRLENMQTAHPIHESQQFFQQHIKTPLVSPSPPPTSPPPRRANNGSSQKVSVEPTISELIRFSHKLAGQKVVLMAKEHSAFAVHLSGYLKVWSVNVLKKTIRESPGASAKMESGDVFISDEPQSGGAKRTNSSSSLTGKHSNLPGKSESLSSSSKSPNPIFIMIDDDVKVLGQQILKMQSNPPSPAPAAGSKRNFHRRTRSVTSVQHTTIIYFTSLPTFKQAREAIMVILGPNMNYNISSSGQGSLPFIFVLPKPAGPRRVLTAMHTAINVPVLDHPYSPIATAPTSPAPAIRHFSEEINPLDRDQIVYDPVSNQAFARTVPHSTQSSPGGLSPNNTLPPDQRQKRDLMRQLIDAGGNPVAVVYPFDHTTTDVMSPETPGSVSLVGSPTGIIVPGTGGQPAGIQFDPTARPAGTLSPALVNSGHRRISNGSARHSISSNESGTVVIPPTNGTQNHQSFAQMHAQRASENVTSPTNFIRLNNGQLLRPGAGRSPLSTPPTITQSNGLLFSPPSTRHSGMASPLPQRPEPAATRNVSNGSGSMSSH</sequence>
<feature type="compositionally biased region" description="Polar residues" evidence="1">
    <location>
        <begin position="959"/>
        <end position="981"/>
    </location>
</feature>
<keyword evidence="2" id="KW-1133">Transmembrane helix</keyword>
<feature type="region of interest" description="Disordered" evidence="1">
    <location>
        <begin position="645"/>
        <end position="666"/>
    </location>
</feature>
<dbReference type="OrthoDB" id="21225at2759"/>
<name>A0A9P6M7W2_9FUNG</name>
<feature type="compositionally biased region" description="Pro residues" evidence="1">
    <location>
        <begin position="495"/>
        <end position="506"/>
    </location>
</feature>
<feature type="transmembrane region" description="Helical" evidence="2">
    <location>
        <begin position="88"/>
        <end position="108"/>
    </location>
</feature>
<feature type="region of interest" description="Disordered" evidence="1">
    <location>
        <begin position="786"/>
        <end position="808"/>
    </location>
</feature>
<feature type="non-terminal residue" evidence="3">
    <location>
        <position position="1"/>
    </location>
</feature>